<dbReference type="InterPro" id="IPR036388">
    <property type="entry name" value="WH-like_DNA-bd_sf"/>
</dbReference>
<dbReference type="Proteomes" id="UP000077412">
    <property type="component" value="Chromosome"/>
</dbReference>
<evidence type="ECO:0000256" key="1">
    <source>
        <dbReference type="ARBA" id="ARBA00009437"/>
    </source>
</evidence>
<dbReference type="OrthoDB" id="9785745at2"/>
<dbReference type="PANTHER" id="PTHR30419:SF8">
    <property type="entry name" value="NITROGEN ASSIMILATION TRANSCRIPTIONAL ACTIVATOR-RELATED"/>
    <property type="match status" value="1"/>
</dbReference>
<accession>A0A1B1Z0S0</accession>
<dbReference type="GO" id="GO:0003677">
    <property type="term" value="F:DNA binding"/>
    <property type="evidence" value="ECO:0007669"/>
    <property type="project" value="UniProtKB-KW"/>
</dbReference>
<reference evidence="6 7" key="1">
    <citation type="submission" date="2016-08" db="EMBL/GenBank/DDBJ databases">
        <title>Complete genome sequence of Fictibacillus arsenicus G25-54, a strain with toxicity to nematodes and a potential arsenic-resistance activity.</title>
        <authorList>
            <person name="Zheng Z."/>
        </authorList>
    </citation>
    <scope>NUCLEOTIDE SEQUENCE [LARGE SCALE GENOMIC DNA]</scope>
    <source>
        <strain evidence="6 7">G25-54</strain>
    </source>
</reference>
<evidence type="ECO:0000259" key="5">
    <source>
        <dbReference type="PROSITE" id="PS50931"/>
    </source>
</evidence>
<keyword evidence="7" id="KW-1185">Reference proteome</keyword>
<dbReference type="PROSITE" id="PS50931">
    <property type="entry name" value="HTH_LYSR"/>
    <property type="match status" value="1"/>
</dbReference>
<dbReference type="PRINTS" id="PR00039">
    <property type="entry name" value="HTHLYSR"/>
</dbReference>
<dbReference type="KEGG" id="far:ABE41_003370"/>
<dbReference type="Gene3D" id="3.40.190.10">
    <property type="entry name" value="Periplasmic binding protein-like II"/>
    <property type="match status" value="2"/>
</dbReference>
<dbReference type="FunFam" id="1.10.10.10:FF:000001">
    <property type="entry name" value="LysR family transcriptional regulator"/>
    <property type="match status" value="1"/>
</dbReference>
<dbReference type="Gene3D" id="1.10.10.10">
    <property type="entry name" value="Winged helix-like DNA-binding domain superfamily/Winged helix DNA-binding domain"/>
    <property type="match status" value="1"/>
</dbReference>
<keyword evidence="2" id="KW-0805">Transcription regulation</keyword>
<evidence type="ECO:0000313" key="6">
    <source>
        <dbReference type="EMBL" id="ANX11033.1"/>
    </source>
</evidence>
<organism evidence="6 7">
    <name type="scientific">Fictibacillus arsenicus</name>
    <dbReference type="NCBI Taxonomy" id="255247"/>
    <lineage>
        <taxon>Bacteria</taxon>
        <taxon>Bacillati</taxon>
        <taxon>Bacillota</taxon>
        <taxon>Bacilli</taxon>
        <taxon>Bacillales</taxon>
        <taxon>Fictibacillaceae</taxon>
        <taxon>Fictibacillus</taxon>
    </lineage>
</organism>
<evidence type="ECO:0000256" key="3">
    <source>
        <dbReference type="ARBA" id="ARBA00023125"/>
    </source>
</evidence>
<sequence length="304" mass="34118">MDTNQLLAFEHVVRHGSFSKAARMMDISQPTISIRIKNLEEEVGGELFKRGGNKLELSELGRTFLPFAQQAIETINKGIEQAKLAKEGRGGKIAIGTLPTLAAHYFSSALATLHKTHPHIGIVVHTGHNQELLEMLYEGYVKLCIMTYPFFNTELKSLLHIREPLVLVTHPDHPLANRGEIEISDLRKTADPFLLVDWSVETKRVQRDMIGSDSDFEVPPQTAYDLLKSGMGVALLTETMVSQDIKQGTLVSLSVKGFPKLYRESALVQLKREKEIPSPLRTFISVFSDEIEKEKSCELKSFTF</sequence>
<name>A0A1B1Z0S0_9BACL</name>
<evidence type="ECO:0000313" key="7">
    <source>
        <dbReference type="Proteomes" id="UP000077412"/>
    </source>
</evidence>
<dbReference type="SUPFAM" id="SSF53850">
    <property type="entry name" value="Periplasmic binding protein-like II"/>
    <property type="match status" value="1"/>
</dbReference>
<evidence type="ECO:0000256" key="2">
    <source>
        <dbReference type="ARBA" id="ARBA00023015"/>
    </source>
</evidence>
<dbReference type="EMBL" id="CP016761">
    <property type="protein sequence ID" value="ANX11033.1"/>
    <property type="molecule type" value="Genomic_DNA"/>
</dbReference>
<dbReference type="GO" id="GO:0005829">
    <property type="term" value="C:cytosol"/>
    <property type="evidence" value="ECO:0007669"/>
    <property type="project" value="TreeGrafter"/>
</dbReference>
<dbReference type="InterPro" id="IPR005119">
    <property type="entry name" value="LysR_subst-bd"/>
</dbReference>
<dbReference type="AlphaFoldDB" id="A0A1B1Z0S0"/>
<keyword evidence="4" id="KW-0804">Transcription</keyword>
<dbReference type="InterPro" id="IPR050950">
    <property type="entry name" value="HTH-type_LysR_regulators"/>
</dbReference>
<dbReference type="PANTHER" id="PTHR30419">
    <property type="entry name" value="HTH-TYPE TRANSCRIPTIONAL REGULATOR YBHD"/>
    <property type="match status" value="1"/>
</dbReference>
<proteinExistence type="inferred from homology"/>
<gene>
    <name evidence="6" type="ORF">ABE41_003370</name>
</gene>
<dbReference type="InterPro" id="IPR000847">
    <property type="entry name" value="LysR_HTH_N"/>
</dbReference>
<feature type="domain" description="HTH lysR-type" evidence="5">
    <location>
        <begin position="1"/>
        <end position="58"/>
    </location>
</feature>
<dbReference type="CDD" id="cd05466">
    <property type="entry name" value="PBP2_LTTR_substrate"/>
    <property type="match status" value="1"/>
</dbReference>
<evidence type="ECO:0000256" key="4">
    <source>
        <dbReference type="ARBA" id="ARBA00023163"/>
    </source>
</evidence>
<dbReference type="GO" id="GO:0003700">
    <property type="term" value="F:DNA-binding transcription factor activity"/>
    <property type="evidence" value="ECO:0007669"/>
    <property type="project" value="InterPro"/>
</dbReference>
<dbReference type="RefSeq" id="WP_066286498.1">
    <property type="nucleotide sequence ID" value="NZ_CP016761.1"/>
</dbReference>
<dbReference type="InterPro" id="IPR036390">
    <property type="entry name" value="WH_DNA-bd_sf"/>
</dbReference>
<dbReference type="Pfam" id="PF03466">
    <property type="entry name" value="LysR_substrate"/>
    <property type="match status" value="1"/>
</dbReference>
<keyword evidence="3" id="KW-0238">DNA-binding</keyword>
<comment type="similarity">
    <text evidence="1">Belongs to the LysR transcriptional regulatory family.</text>
</comment>
<protein>
    <recommendedName>
        <fullName evidence="5">HTH lysR-type domain-containing protein</fullName>
    </recommendedName>
</protein>
<dbReference type="SUPFAM" id="SSF46785">
    <property type="entry name" value="Winged helix' DNA-binding domain"/>
    <property type="match status" value="1"/>
</dbReference>
<dbReference type="Pfam" id="PF00126">
    <property type="entry name" value="HTH_1"/>
    <property type="match status" value="1"/>
</dbReference>
<dbReference type="STRING" id="255247.ABE41_003370"/>